<evidence type="ECO:0000256" key="2">
    <source>
        <dbReference type="ARBA" id="ARBA00022771"/>
    </source>
</evidence>
<dbReference type="InterPro" id="IPR006612">
    <property type="entry name" value="THAP_Znf"/>
</dbReference>
<dbReference type="SMART" id="SM00980">
    <property type="entry name" value="THAP"/>
    <property type="match status" value="1"/>
</dbReference>
<evidence type="ECO:0000256" key="4">
    <source>
        <dbReference type="ARBA" id="ARBA00023125"/>
    </source>
</evidence>
<feature type="region of interest" description="Disordered" evidence="6">
    <location>
        <begin position="220"/>
        <end position="243"/>
    </location>
</feature>
<keyword evidence="1" id="KW-0479">Metal-binding</keyword>
<accession>U5ENI7</accession>
<keyword evidence="3" id="KW-0862">Zinc</keyword>
<feature type="domain" description="THAP-type" evidence="7">
    <location>
        <begin position="1"/>
        <end position="78"/>
    </location>
</feature>
<evidence type="ECO:0000256" key="3">
    <source>
        <dbReference type="ARBA" id="ARBA00022833"/>
    </source>
</evidence>
<feature type="non-terminal residue" evidence="8">
    <location>
        <position position="1"/>
    </location>
</feature>
<evidence type="ECO:0000259" key="7">
    <source>
        <dbReference type="PROSITE" id="PS50950"/>
    </source>
</evidence>
<evidence type="ECO:0000256" key="6">
    <source>
        <dbReference type="SAM" id="MobiDB-lite"/>
    </source>
</evidence>
<feature type="region of interest" description="Disordered" evidence="6">
    <location>
        <begin position="103"/>
        <end position="129"/>
    </location>
</feature>
<dbReference type="GO" id="GO:0008270">
    <property type="term" value="F:zinc ion binding"/>
    <property type="evidence" value="ECO:0007669"/>
    <property type="project" value="UniProtKB-KW"/>
</dbReference>
<keyword evidence="4 5" id="KW-0238">DNA-binding</keyword>
<dbReference type="Pfam" id="PF05485">
    <property type="entry name" value="THAP"/>
    <property type="match status" value="1"/>
</dbReference>
<dbReference type="SMART" id="SM00692">
    <property type="entry name" value="DM3"/>
    <property type="match status" value="1"/>
</dbReference>
<feature type="compositionally biased region" description="Polar residues" evidence="6">
    <location>
        <begin position="103"/>
        <end position="114"/>
    </location>
</feature>
<sequence>CIYKDCFNQMKPFSKITFFTVPNDNRRLKWLQNCGDKGLLQLPVNAKRFVCELHFEGKFIRSQFNRKTLSRDAIPIPANQPIIIYEESAPKKLKYSFVTESLNRNSDQSSNTNEDCYDEIPTSTSTNSDHIETAFQYPLKEDDIYIEIIDEPSNVNHIKFKSKTVEENENKNQISFASINDAGTQTDEIVPNIKNIAVQTDEIIHEKPQDFRDVLVQTDPVETPDSDYSTTNKQKPNEPKQFNEDEHFVLSLLGPISRLSTEKRATAKIKLLTFLVKLECGMEPSDI</sequence>
<protein>
    <recommendedName>
        <fullName evidence="7">THAP-type domain-containing protein</fullName>
    </recommendedName>
</protein>
<keyword evidence="2 5" id="KW-0863">Zinc-finger</keyword>
<dbReference type="GO" id="GO:0003677">
    <property type="term" value="F:DNA binding"/>
    <property type="evidence" value="ECO:0007669"/>
    <property type="project" value="UniProtKB-UniRule"/>
</dbReference>
<name>U5ENI7_9DIPT</name>
<reference evidence="8" key="1">
    <citation type="journal article" date="2014" name="Insect Biochem. Mol. Biol.">
        <title>An insight into the sialome of the frog biting fly, Corethrella appendiculata.</title>
        <authorList>
            <person name="Ribeiro J.M.C."/>
            <person name="Chagas A.C."/>
            <person name="Pham V.M."/>
            <person name="Lounibos L.P."/>
            <person name="Calvo E."/>
        </authorList>
    </citation>
    <scope>NUCLEOTIDE SEQUENCE</scope>
    <source>
        <tissue evidence="8">Salivary glands</tissue>
    </source>
</reference>
<organism evidence="8">
    <name type="scientific">Corethrella appendiculata</name>
    <dbReference type="NCBI Taxonomy" id="1370023"/>
    <lineage>
        <taxon>Eukaryota</taxon>
        <taxon>Metazoa</taxon>
        <taxon>Ecdysozoa</taxon>
        <taxon>Arthropoda</taxon>
        <taxon>Hexapoda</taxon>
        <taxon>Insecta</taxon>
        <taxon>Pterygota</taxon>
        <taxon>Neoptera</taxon>
        <taxon>Endopterygota</taxon>
        <taxon>Diptera</taxon>
        <taxon>Nematocera</taxon>
        <taxon>Culicoidea</taxon>
        <taxon>Chaoboridae</taxon>
        <taxon>Corethrella</taxon>
    </lineage>
</organism>
<evidence type="ECO:0000256" key="1">
    <source>
        <dbReference type="ARBA" id="ARBA00022723"/>
    </source>
</evidence>
<proteinExistence type="evidence at transcript level"/>
<dbReference type="AlphaFoldDB" id="U5ENI7"/>
<dbReference type="PROSITE" id="PS50950">
    <property type="entry name" value="ZF_THAP"/>
    <property type="match status" value="1"/>
</dbReference>
<evidence type="ECO:0000256" key="5">
    <source>
        <dbReference type="PROSITE-ProRule" id="PRU00309"/>
    </source>
</evidence>
<evidence type="ECO:0000313" key="8">
    <source>
        <dbReference type="EMBL" id="JAB54842.1"/>
    </source>
</evidence>
<dbReference type="EMBL" id="GANO01005029">
    <property type="protein sequence ID" value="JAB54842.1"/>
    <property type="molecule type" value="mRNA"/>
</dbReference>
<dbReference type="SUPFAM" id="SSF57716">
    <property type="entry name" value="Glucocorticoid receptor-like (DNA-binding domain)"/>
    <property type="match status" value="1"/>
</dbReference>